<dbReference type="Pfam" id="PF07727">
    <property type="entry name" value="RVT_2"/>
    <property type="match status" value="2"/>
</dbReference>
<sequence length="522" mass="58877">MTAIYIKNRLPSPKCQDQTPFEIVNGFRPSVKHVRVFGCRTFVLTPKEKISKWDPKAREGRFMGYEEVSKAYRVYEIEADQVVISRDVTFDESTFGFSPTLPQEIVDDTALDVESMNISDEPHPKQFKKTGKRKSQASAPDDFETHQAKRRSSARANLDEERKGSDEDNEDATPQVFWRASVNAVEGTDLSELTTFKDAVDGPDQVHWCEAICAELDSMKLRGVLRATKLPAGQYTIGTKWVFNIKRKADGSIEKYKARLVAKGFKQKYGIDYTETFLPVVKYVTLRMVVAITKYFDWTLDLLDVVTALLCGEMKEKVFCAIPEGVEVDEDFDCFELLKAIYGLKQASRITSGECVLLLVYVDDVLVTGSSTELIMRTKSGLKARFEMTDSGKCAFVLGIELVDNDNGSVTMCQRRYVEDVLKRFGMSDCKAVTSPTDISSRLIPSTAVTKIDAPFREAVGALMHLMTATRPDIAFAVSYVSRFMENLQVEHWMAVKRILRYLQGTKSDGICFKSDDKIDEL</sequence>
<dbReference type="InterPro" id="IPR057670">
    <property type="entry name" value="SH3_retrovirus"/>
</dbReference>
<feature type="compositionally biased region" description="Basic and acidic residues" evidence="1">
    <location>
        <begin position="157"/>
        <end position="166"/>
    </location>
</feature>
<feature type="compositionally biased region" description="Basic residues" evidence="1">
    <location>
        <begin position="125"/>
        <end position="135"/>
    </location>
</feature>
<feature type="domain" description="Reverse transcriptase Ty1/copia-type" evidence="2">
    <location>
        <begin position="356"/>
        <end position="437"/>
    </location>
</feature>
<protein>
    <recommendedName>
        <fullName evidence="6">Reverse transcriptase Ty1/copia-type domain-containing protein</fullName>
    </recommendedName>
</protein>
<feature type="domain" description="Reverse transcriptase Ty1/copia-type" evidence="2">
    <location>
        <begin position="226"/>
        <end position="350"/>
    </location>
</feature>
<proteinExistence type="predicted"/>
<evidence type="ECO:0000259" key="2">
    <source>
        <dbReference type="Pfam" id="PF07727"/>
    </source>
</evidence>
<reference evidence="4" key="1">
    <citation type="submission" date="2024-01" db="EMBL/GenBank/DDBJ databases">
        <authorList>
            <person name="Webb A."/>
        </authorList>
    </citation>
    <scope>NUCLEOTIDE SEQUENCE</scope>
    <source>
        <strain evidence="4">Pm1</strain>
    </source>
</reference>
<dbReference type="Pfam" id="PF25597">
    <property type="entry name" value="SH3_retrovirus"/>
    <property type="match status" value="1"/>
</dbReference>
<dbReference type="PANTHER" id="PTHR11439:SF463">
    <property type="entry name" value="REVERSE TRANSCRIPTASE TY1_COPIA-TYPE DOMAIN-CONTAINING PROTEIN"/>
    <property type="match status" value="1"/>
</dbReference>
<dbReference type="InterPro" id="IPR013103">
    <property type="entry name" value="RVT_2"/>
</dbReference>
<organism evidence="4 5">
    <name type="scientific">Peronospora matthiolae</name>
    <dbReference type="NCBI Taxonomy" id="2874970"/>
    <lineage>
        <taxon>Eukaryota</taxon>
        <taxon>Sar</taxon>
        <taxon>Stramenopiles</taxon>
        <taxon>Oomycota</taxon>
        <taxon>Peronosporomycetes</taxon>
        <taxon>Peronosporales</taxon>
        <taxon>Peronosporaceae</taxon>
        <taxon>Peronospora</taxon>
    </lineage>
</organism>
<dbReference type="SUPFAM" id="SSF56672">
    <property type="entry name" value="DNA/RNA polymerases"/>
    <property type="match status" value="1"/>
</dbReference>
<accession>A0AAV1V078</accession>
<dbReference type="AlphaFoldDB" id="A0AAV1V078"/>
<dbReference type="PANTHER" id="PTHR11439">
    <property type="entry name" value="GAG-POL-RELATED RETROTRANSPOSON"/>
    <property type="match status" value="1"/>
</dbReference>
<feature type="region of interest" description="Disordered" evidence="1">
    <location>
        <begin position="116"/>
        <end position="176"/>
    </location>
</feature>
<dbReference type="EMBL" id="CAKLBY020000245">
    <property type="protein sequence ID" value="CAK7939348.1"/>
    <property type="molecule type" value="Genomic_DNA"/>
</dbReference>
<name>A0AAV1V078_9STRA</name>
<evidence type="ECO:0008006" key="6">
    <source>
        <dbReference type="Google" id="ProtNLM"/>
    </source>
</evidence>
<gene>
    <name evidence="4" type="ORF">PM001_LOCUS24498</name>
</gene>
<feature type="domain" description="Retroviral polymerase SH3-like" evidence="3">
    <location>
        <begin position="39"/>
        <end position="100"/>
    </location>
</feature>
<evidence type="ECO:0000259" key="3">
    <source>
        <dbReference type="Pfam" id="PF25597"/>
    </source>
</evidence>
<evidence type="ECO:0000256" key="1">
    <source>
        <dbReference type="SAM" id="MobiDB-lite"/>
    </source>
</evidence>
<comment type="caution">
    <text evidence="4">The sequence shown here is derived from an EMBL/GenBank/DDBJ whole genome shotgun (WGS) entry which is preliminary data.</text>
</comment>
<evidence type="ECO:0000313" key="4">
    <source>
        <dbReference type="EMBL" id="CAK7939348.1"/>
    </source>
</evidence>
<evidence type="ECO:0000313" key="5">
    <source>
        <dbReference type="Proteomes" id="UP001162060"/>
    </source>
</evidence>
<dbReference type="Proteomes" id="UP001162060">
    <property type="component" value="Unassembled WGS sequence"/>
</dbReference>
<dbReference type="InterPro" id="IPR043502">
    <property type="entry name" value="DNA/RNA_pol_sf"/>
</dbReference>